<evidence type="ECO:0000256" key="8">
    <source>
        <dbReference type="ARBA" id="ARBA00036719"/>
    </source>
</evidence>
<evidence type="ECO:0000256" key="23">
    <source>
        <dbReference type="SAM" id="MobiDB-lite"/>
    </source>
</evidence>
<evidence type="ECO:0000256" key="20">
    <source>
        <dbReference type="PIRSR" id="PIRSR601211-3"/>
    </source>
</evidence>
<comment type="catalytic activity">
    <reaction evidence="17">
        <text>1-hexadecanoyl-2-(9Z-octadecenoyl)-sn-glycero-3-phosphoglycerol + H2O = 1-hexadecanoyl-sn-glycero-3-phosphoglycerol + (9Z)-octadecenoate + H(+)</text>
        <dbReference type="Rhea" id="RHEA:44524"/>
        <dbReference type="ChEBI" id="CHEBI:15377"/>
        <dbReference type="ChEBI" id="CHEBI:15378"/>
        <dbReference type="ChEBI" id="CHEBI:30823"/>
        <dbReference type="ChEBI" id="CHEBI:84472"/>
        <dbReference type="ChEBI" id="CHEBI:84475"/>
    </reaction>
    <physiologicalReaction direction="left-to-right" evidence="17">
        <dbReference type="Rhea" id="RHEA:44525"/>
    </physiologicalReaction>
</comment>
<comment type="catalytic activity">
    <reaction evidence="11">
        <text>1,2-dihexadecanoyl-sn-glycero-3-phospho-(1'-sn-glycerol) + H2O = 1-hexadecanoyl-sn-glycero-3-phospho-(1'-sn-glycerol) + hexadecanoate + H(+)</text>
        <dbReference type="Rhea" id="RHEA:45472"/>
        <dbReference type="ChEBI" id="CHEBI:7896"/>
        <dbReference type="ChEBI" id="CHEBI:15377"/>
        <dbReference type="ChEBI" id="CHEBI:15378"/>
        <dbReference type="ChEBI" id="CHEBI:72829"/>
        <dbReference type="ChEBI" id="CHEBI:75158"/>
    </reaction>
    <physiologicalReaction direction="left-to-right" evidence="11">
        <dbReference type="Rhea" id="RHEA:45473"/>
    </physiologicalReaction>
</comment>
<evidence type="ECO:0000256" key="14">
    <source>
        <dbReference type="ARBA" id="ARBA00048541"/>
    </source>
</evidence>
<evidence type="ECO:0000256" key="2">
    <source>
        <dbReference type="ARBA" id="ARBA00004613"/>
    </source>
</evidence>
<dbReference type="GO" id="GO:0047498">
    <property type="term" value="F:calcium-dependent phospholipase A2 activity"/>
    <property type="evidence" value="ECO:0007669"/>
    <property type="project" value="TreeGrafter"/>
</dbReference>
<keyword evidence="5" id="KW-0081">Bacteriolytic enzyme</keyword>
<evidence type="ECO:0000256" key="3">
    <source>
        <dbReference type="ARBA" id="ARBA00007056"/>
    </source>
</evidence>
<comment type="subcellular location">
    <subcellularLocation>
        <location evidence="1">Mitochondrion outer membrane</location>
        <topology evidence="1">Peripheral membrane protein</topology>
    </subcellularLocation>
    <subcellularLocation>
        <location evidence="2 22">Secreted</location>
    </subcellularLocation>
</comment>
<keyword evidence="4 22" id="KW-0964">Secreted</keyword>
<dbReference type="GO" id="GO:0042130">
    <property type="term" value="P:negative regulation of T cell proliferation"/>
    <property type="evidence" value="ECO:0007669"/>
    <property type="project" value="TreeGrafter"/>
</dbReference>
<reference evidence="25" key="3">
    <citation type="submission" date="2025-09" db="UniProtKB">
        <authorList>
            <consortium name="Ensembl"/>
        </authorList>
    </citation>
    <scope>IDENTIFICATION</scope>
</reference>
<accession>A0A5F4WEV9</accession>
<reference evidence="25" key="2">
    <citation type="submission" date="2025-08" db="UniProtKB">
        <authorList>
            <consortium name="Ensembl"/>
        </authorList>
    </citation>
    <scope>IDENTIFICATION</scope>
</reference>
<evidence type="ECO:0000256" key="17">
    <source>
        <dbReference type="ARBA" id="ARBA00049282"/>
    </source>
</evidence>
<keyword evidence="26" id="KW-1185">Reference proteome</keyword>
<name>A0A5F4WEV9_CALJA</name>
<dbReference type="InterPro" id="IPR033113">
    <property type="entry name" value="PLA2_histidine"/>
</dbReference>
<dbReference type="InterPro" id="IPR036444">
    <property type="entry name" value="PLipase_A2_dom_sf"/>
</dbReference>
<sequence length="240" mass="27300">QRDAKKEGTGPRALQESPKFPSRPTAGPWRFAEFPENDQVGDRKGSHNQLWLLWLPLWRGWQRIPQGCNRSVRPPTPLYLPRLWSRQGQELQRQCQFLLGTEVLGWPGWKSSQHVGTSALDCCKVAGSLPRVRGGGEIRAPGFLELWDHSPNRMPPCSCCFAHDCCYKRLERRGCGTKFLSYKFSNKGSSITCAKQDSCRSQLCQCDKAAASCFARNKRSYNKKYQYYSNKQCSGSTPRC</sequence>
<dbReference type="Gene3D" id="1.20.90.10">
    <property type="entry name" value="Phospholipase A2 domain"/>
    <property type="match status" value="1"/>
</dbReference>
<keyword evidence="19" id="KW-0479">Metal-binding</keyword>
<dbReference type="GO" id="GO:0050482">
    <property type="term" value="P:arachidonate secretion"/>
    <property type="evidence" value="ECO:0007669"/>
    <property type="project" value="InterPro"/>
</dbReference>
<feature type="disulfide bond" evidence="20">
    <location>
        <begin position="165"/>
        <end position="240"/>
    </location>
</feature>
<feature type="active site" evidence="18">
    <location>
        <position position="163"/>
    </location>
</feature>
<dbReference type="Pfam" id="PF00068">
    <property type="entry name" value="Phospholip_A2_1"/>
    <property type="match status" value="1"/>
</dbReference>
<evidence type="ECO:0000256" key="19">
    <source>
        <dbReference type="PIRSR" id="PIRSR601211-2"/>
    </source>
</evidence>
<evidence type="ECO:0000256" key="5">
    <source>
        <dbReference type="ARBA" id="ARBA00022638"/>
    </source>
</evidence>
<comment type="catalytic activity">
    <reaction evidence="15">
        <text>1-hexadecanoyl-2-(9Z-octadecenoyl)-sn-glycero-3-phosphoethanolamine + H2O = 1-hexadecanoyl-sn-glycero-3-phosphoethanolamine + (9Z)-octadecenoate + H(+)</text>
        <dbReference type="Rhea" id="RHEA:40911"/>
        <dbReference type="ChEBI" id="CHEBI:15377"/>
        <dbReference type="ChEBI" id="CHEBI:15378"/>
        <dbReference type="ChEBI" id="CHEBI:30823"/>
        <dbReference type="ChEBI" id="CHEBI:73004"/>
        <dbReference type="ChEBI" id="CHEBI:73007"/>
    </reaction>
    <physiologicalReaction direction="left-to-right" evidence="15">
        <dbReference type="Rhea" id="RHEA:40912"/>
    </physiologicalReaction>
</comment>
<comment type="catalytic activity">
    <reaction evidence="12">
        <text>N-hexadecanoyl-1,2-di-(9Z-octadecenoyl)-sn-glycero-3-phosphoethanolamine + H2O = N-hexadecanoyl-1-(9Z-octadecenoyl)-sn-glycero-3-phosphoethanolamine + (9Z)-octadecenoate + H(+)</text>
        <dbReference type="Rhea" id="RHEA:45424"/>
        <dbReference type="ChEBI" id="CHEBI:15377"/>
        <dbReference type="ChEBI" id="CHEBI:15378"/>
        <dbReference type="ChEBI" id="CHEBI:30823"/>
        <dbReference type="ChEBI" id="CHEBI:78097"/>
        <dbReference type="ChEBI" id="CHEBI:85217"/>
    </reaction>
    <physiologicalReaction direction="left-to-right" evidence="12">
        <dbReference type="Rhea" id="RHEA:45425"/>
    </physiologicalReaction>
</comment>
<evidence type="ECO:0000256" key="6">
    <source>
        <dbReference type="ARBA" id="ARBA00023157"/>
    </source>
</evidence>
<evidence type="ECO:0000256" key="15">
    <source>
        <dbReference type="ARBA" id="ARBA00048613"/>
    </source>
</evidence>
<dbReference type="SMART" id="SM00085">
    <property type="entry name" value="PA2c"/>
    <property type="match status" value="1"/>
</dbReference>
<keyword evidence="19 22" id="KW-0106">Calcium</keyword>
<feature type="region of interest" description="Disordered" evidence="23">
    <location>
        <begin position="1"/>
        <end position="33"/>
    </location>
</feature>
<feature type="binding site" evidence="19">
    <location>
        <position position="164"/>
    </location>
    <ligand>
        <name>Ca(2+)</name>
        <dbReference type="ChEBI" id="CHEBI:29108"/>
    </ligand>
</feature>
<dbReference type="GO" id="GO:0042742">
    <property type="term" value="P:defense response to bacterium"/>
    <property type="evidence" value="ECO:0007669"/>
    <property type="project" value="UniProtKB-KW"/>
</dbReference>
<dbReference type="InterPro" id="IPR016090">
    <property type="entry name" value="PLA2-like_dom"/>
</dbReference>
<dbReference type="GO" id="GO:0005543">
    <property type="term" value="F:phospholipid binding"/>
    <property type="evidence" value="ECO:0007669"/>
    <property type="project" value="TreeGrafter"/>
</dbReference>
<evidence type="ECO:0000256" key="9">
    <source>
        <dbReference type="ARBA" id="ARBA00036775"/>
    </source>
</evidence>
<comment type="catalytic activity">
    <reaction evidence="16">
        <text>1-hexadecanoyl-2-(9Z-octadecenoyl)-sn-glycero-3-phosphocholine + H2O = 1-hexadecanoyl-sn-glycero-3-phosphocholine + (9Z)-octadecenoate + H(+)</text>
        <dbReference type="Rhea" id="RHEA:38779"/>
        <dbReference type="ChEBI" id="CHEBI:15377"/>
        <dbReference type="ChEBI" id="CHEBI:15378"/>
        <dbReference type="ChEBI" id="CHEBI:30823"/>
        <dbReference type="ChEBI" id="CHEBI:72998"/>
        <dbReference type="ChEBI" id="CHEBI:73001"/>
    </reaction>
    <physiologicalReaction direction="left-to-right" evidence="16">
        <dbReference type="Rhea" id="RHEA:38780"/>
    </physiologicalReaction>
</comment>
<evidence type="ECO:0000256" key="13">
    <source>
        <dbReference type="ARBA" id="ARBA00048227"/>
    </source>
</evidence>
<comment type="catalytic activity">
    <reaction evidence="7">
        <text>1-hexadecanoyl-2-(9Z,12Z-octadecadienoyl)-sn-glycero-3-phosphocholine + H2O = (9Z,12Z)-octadecadienoate + 1-hexadecanoyl-sn-glycero-3-phosphocholine + H(+)</text>
        <dbReference type="Rhea" id="RHEA:40811"/>
        <dbReference type="ChEBI" id="CHEBI:15377"/>
        <dbReference type="ChEBI" id="CHEBI:15378"/>
        <dbReference type="ChEBI" id="CHEBI:30245"/>
        <dbReference type="ChEBI" id="CHEBI:72998"/>
        <dbReference type="ChEBI" id="CHEBI:73002"/>
    </reaction>
    <physiologicalReaction direction="left-to-right" evidence="7">
        <dbReference type="Rhea" id="RHEA:40812"/>
    </physiologicalReaction>
</comment>
<evidence type="ECO:0000313" key="26">
    <source>
        <dbReference type="Proteomes" id="UP000008225"/>
    </source>
</evidence>
<dbReference type="PANTHER" id="PTHR11716">
    <property type="entry name" value="PHOSPHOLIPASE A2 FAMILY MEMBER"/>
    <property type="match status" value="1"/>
</dbReference>
<dbReference type="InParanoid" id="A0A5F4WEV9"/>
<evidence type="ECO:0000256" key="10">
    <source>
        <dbReference type="ARBA" id="ARBA00048015"/>
    </source>
</evidence>
<evidence type="ECO:0000256" key="7">
    <source>
        <dbReference type="ARBA" id="ARBA00023408"/>
    </source>
</evidence>
<comment type="cofactor">
    <cofactor evidence="19">
        <name>Ca(2+)</name>
        <dbReference type="ChEBI" id="CHEBI:29108"/>
    </cofactor>
    <text evidence="19">Binds 1 Ca(2+) ion per subunit.</text>
</comment>
<dbReference type="CDD" id="cd00125">
    <property type="entry name" value="PLA2c"/>
    <property type="match status" value="1"/>
</dbReference>
<feature type="disulfide bond" evidence="20">
    <location>
        <begin position="159"/>
        <end position="213"/>
    </location>
</feature>
<comment type="catalytic activity">
    <reaction evidence="14">
        <text>1-hexadecanoyl-2-(5Z,8Z,11Z,14Z-eicosatetraenoyl)-sn-glycero-3-phosphoethanolamine + H2O = 1-hexadecanoyl-sn-glycero-3-phosphoethanolamine + (5Z,8Z,11Z,14Z)-eicosatetraenoate + H(+)</text>
        <dbReference type="Rhea" id="RHEA:40431"/>
        <dbReference type="ChEBI" id="CHEBI:15377"/>
        <dbReference type="ChEBI" id="CHEBI:15378"/>
        <dbReference type="ChEBI" id="CHEBI:32395"/>
        <dbReference type="ChEBI" id="CHEBI:73004"/>
        <dbReference type="ChEBI" id="CHEBI:73009"/>
    </reaction>
    <physiologicalReaction direction="left-to-right" evidence="14">
        <dbReference type="Rhea" id="RHEA:40432"/>
    </physiologicalReaction>
</comment>
<dbReference type="Proteomes" id="UP000008225">
    <property type="component" value="Chromosome 7"/>
</dbReference>
<dbReference type="GO" id="GO:0005741">
    <property type="term" value="C:mitochondrial outer membrane"/>
    <property type="evidence" value="ECO:0007669"/>
    <property type="project" value="UniProtKB-SubCell"/>
</dbReference>
<feature type="disulfide bond" evidence="20">
    <location>
        <begin position="175"/>
        <end position="199"/>
    </location>
</feature>
<dbReference type="GO" id="GO:0016042">
    <property type="term" value="P:lipid catabolic process"/>
    <property type="evidence" value="ECO:0007669"/>
    <property type="project" value="InterPro"/>
</dbReference>
<evidence type="ECO:0000313" key="25">
    <source>
        <dbReference type="Ensembl" id="ENSCJAP00000076235.1"/>
    </source>
</evidence>
<reference evidence="25" key="1">
    <citation type="submission" date="2009-03" db="EMBL/GenBank/DDBJ databases">
        <authorList>
            <person name="Warren W."/>
            <person name="Ye L."/>
            <person name="Minx P."/>
            <person name="Worley K."/>
            <person name="Gibbs R."/>
            <person name="Wilson R.K."/>
        </authorList>
    </citation>
    <scope>NUCLEOTIDE SEQUENCE [LARGE SCALE GENOMIC DNA]</scope>
</reference>
<comment type="catalytic activity">
    <reaction evidence="8">
        <text>1-hexadecanoyl-2-(4Z,7Z,10Z,13Z,16Z,19Z-docosahexaenoyl)-sn-glycero-3-phosphocholine + H2O = (4Z,7Z,10Z,13Z,16Z,19Z)-docosahexaenoate + 1-hexadecanoyl-sn-glycero-3-phosphocholine + H(+)</text>
        <dbReference type="Rhea" id="RHEA:41231"/>
        <dbReference type="ChEBI" id="CHEBI:15377"/>
        <dbReference type="ChEBI" id="CHEBI:15378"/>
        <dbReference type="ChEBI" id="CHEBI:72998"/>
        <dbReference type="ChEBI" id="CHEBI:74963"/>
        <dbReference type="ChEBI" id="CHEBI:77016"/>
    </reaction>
    <physiologicalReaction direction="left-to-right" evidence="8">
        <dbReference type="Rhea" id="RHEA:41232"/>
    </physiologicalReaction>
</comment>
<protein>
    <recommendedName>
        <fullName evidence="22">Phospholipase A2</fullName>
        <ecNumber evidence="22">3.1.1.4</ecNumber>
    </recommendedName>
</protein>
<comment type="catalytic activity">
    <reaction evidence="13">
        <text>1,2-dihexadecanoyl-sn-glycero-3-phosphocholine + H2O = 1-hexadecanoyl-sn-glycero-3-phosphocholine + hexadecanoate + H(+)</text>
        <dbReference type="Rhea" id="RHEA:41223"/>
        <dbReference type="ChEBI" id="CHEBI:7896"/>
        <dbReference type="ChEBI" id="CHEBI:15377"/>
        <dbReference type="ChEBI" id="CHEBI:15378"/>
        <dbReference type="ChEBI" id="CHEBI:72998"/>
        <dbReference type="ChEBI" id="CHEBI:72999"/>
    </reaction>
    <physiologicalReaction direction="left-to-right" evidence="13">
        <dbReference type="Rhea" id="RHEA:41224"/>
    </physiologicalReaction>
</comment>
<evidence type="ECO:0000256" key="11">
    <source>
        <dbReference type="ARBA" id="ARBA00048080"/>
    </source>
</evidence>
<dbReference type="GO" id="GO:0005576">
    <property type="term" value="C:extracellular region"/>
    <property type="evidence" value="ECO:0007669"/>
    <property type="project" value="UniProtKB-SubCell"/>
</dbReference>
<feature type="disulfide bond" evidence="20">
    <location>
        <begin position="193"/>
        <end position="204"/>
    </location>
</feature>
<dbReference type="Ensembl" id="ENSCJAT00000100553.2">
    <property type="protein sequence ID" value="ENSCJAP00000076235.1"/>
    <property type="gene ID" value="ENSCJAG00000006614.5"/>
</dbReference>
<dbReference type="GeneTree" id="ENSGT00940000155096"/>
<dbReference type="Bgee" id="ENSCJAG00000006614">
    <property type="expression patterns" value="Expressed in ovary and 3 other cell types or tissues"/>
</dbReference>
<dbReference type="GO" id="GO:0031640">
    <property type="term" value="P:killing of cells of another organism"/>
    <property type="evidence" value="ECO:0007669"/>
    <property type="project" value="UniProtKB-KW"/>
</dbReference>
<dbReference type="PROSITE" id="PS00118">
    <property type="entry name" value="PA2_HIS"/>
    <property type="match status" value="1"/>
</dbReference>
<organism evidence="25 26">
    <name type="scientific">Callithrix jacchus</name>
    <name type="common">White-tufted-ear marmoset</name>
    <name type="synonym">Simia Jacchus</name>
    <dbReference type="NCBI Taxonomy" id="9483"/>
    <lineage>
        <taxon>Eukaryota</taxon>
        <taxon>Metazoa</taxon>
        <taxon>Chordata</taxon>
        <taxon>Craniata</taxon>
        <taxon>Vertebrata</taxon>
        <taxon>Euteleostomi</taxon>
        <taxon>Mammalia</taxon>
        <taxon>Eutheria</taxon>
        <taxon>Euarchontoglires</taxon>
        <taxon>Primates</taxon>
        <taxon>Haplorrhini</taxon>
        <taxon>Platyrrhini</taxon>
        <taxon>Cebidae</taxon>
        <taxon>Callitrichinae</taxon>
        <taxon>Callithrix</taxon>
        <taxon>Callithrix</taxon>
    </lineage>
</organism>
<keyword evidence="5" id="KW-0929">Antimicrobial</keyword>
<dbReference type="AlphaFoldDB" id="A0A5F4WEV9"/>
<evidence type="ECO:0000256" key="21">
    <source>
        <dbReference type="RuleBase" id="RU003654"/>
    </source>
</evidence>
<evidence type="ECO:0000256" key="16">
    <source>
        <dbReference type="ARBA" id="ARBA00048699"/>
    </source>
</evidence>
<evidence type="ECO:0000256" key="4">
    <source>
        <dbReference type="ARBA" id="ARBA00022525"/>
    </source>
</evidence>
<dbReference type="SUPFAM" id="SSF48619">
    <property type="entry name" value="Phospholipase A2, PLA2"/>
    <property type="match status" value="1"/>
</dbReference>
<comment type="similarity">
    <text evidence="3 21">Belongs to the phospholipase A2 family.</text>
</comment>
<keyword evidence="22" id="KW-0378">Hydrolase</keyword>
<comment type="catalytic activity">
    <reaction evidence="22">
        <text>a 1,2-diacyl-sn-glycero-3-phosphocholine + H2O = a 1-acyl-sn-glycero-3-phosphocholine + a fatty acid + H(+)</text>
        <dbReference type="Rhea" id="RHEA:15801"/>
        <dbReference type="ChEBI" id="CHEBI:15377"/>
        <dbReference type="ChEBI" id="CHEBI:15378"/>
        <dbReference type="ChEBI" id="CHEBI:28868"/>
        <dbReference type="ChEBI" id="CHEBI:57643"/>
        <dbReference type="ChEBI" id="CHEBI:58168"/>
        <dbReference type="EC" id="3.1.1.4"/>
    </reaction>
</comment>
<evidence type="ECO:0000256" key="22">
    <source>
        <dbReference type="RuleBase" id="RU361236"/>
    </source>
</evidence>
<dbReference type="EC" id="3.1.1.4" evidence="22"/>
<comment type="catalytic activity">
    <reaction evidence="10">
        <text>1-hexadecanoyl-2-(9Z-octadecenoyl)-sn-glycero-3-phospho-(1'-sn-glycerol) + H2O = 1-hexadecanoyl-sn-glycero-3-phospho-(1'-sn-glycerol) + (9Z)-octadecenoate + H(+)</text>
        <dbReference type="Rhea" id="RHEA:40919"/>
        <dbReference type="ChEBI" id="CHEBI:15377"/>
        <dbReference type="ChEBI" id="CHEBI:15378"/>
        <dbReference type="ChEBI" id="CHEBI:30823"/>
        <dbReference type="ChEBI" id="CHEBI:72841"/>
        <dbReference type="ChEBI" id="CHEBI:75158"/>
    </reaction>
    <physiologicalReaction direction="left-to-right" evidence="10">
        <dbReference type="Rhea" id="RHEA:40920"/>
    </physiologicalReaction>
</comment>
<evidence type="ECO:0000259" key="24">
    <source>
        <dbReference type="SMART" id="SM00085"/>
    </source>
</evidence>
<dbReference type="PRINTS" id="PR00389">
    <property type="entry name" value="PHPHLIPASEA2"/>
</dbReference>
<dbReference type="GO" id="GO:0005509">
    <property type="term" value="F:calcium ion binding"/>
    <property type="evidence" value="ECO:0007669"/>
    <property type="project" value="InterPro"/>
</dbReference>
<proteinExistence type="inferred from homology"/>
<comment type="catalytic activity">
    <reaction evidence="9">
        <text>a 1,2-diacyl-sn-glycero-3-phosphoethanolamine + H2O = a 1-acyl-sn-glycero-3-phosphoethanolamine + a fatty acid + H(+)</text>
        <dbReference type="Rhea" id="RHEA:44604"/>
        <dbReference type="ChEBI" id="CHEBI:15377"/>
        <dbReference type="ChEBI" id="CHEBI:15378"/>
        <dbReference type="ChEBI" id="CHEBI:28868"/>
        <dbReference type="ChEBI" id="CHEBI:64381"/>
        <dbReference type="ChEBI" id="CHEBI:64612"/>
    </reaction>
    <physiologicalReaction direction="left-to-right" evidence="9">
        <dbReference type="Rhea" id="RHEA:44605"/>
    </physiologicalReaction>
</comment>
<dbReference type="InterPro" id="IPR001211">
    <property type="entry name" value="PLA2"/>
</dbReference>
<evidence type="ECO:0000256" key="18">
    <source>
        <dbReference type="PIRSR" id="PIRSR601211-1"/>
    </source>
</evidence>
<dbReference type="PANTHER" id="PTHR11716:SF9">
    <property type="entry name" value="PHOSPHOLIPASE A2, MEMBRANE ASSOCIATED"/>
    <property type="match status" value="1"/>
</dbReference>
<keyword evidence="6 20" id="KW-1015">Disulfide bond</keyword>
<keyword evidence="22" id="KW-0443">Lipid metabolism</keyword>
<feature type="disulfide bond" evidence="20">
    <location>
        <begin position="166"/>
        <end position="206"/>
    </location>
</feature>
<dbReference type="STRING" id="9483.ENSCJAP00000076235"/>
<feature type="domain" description="Phospholipase A2-like central" evidence="24">
    <location>
        <begin position="127"/>
        <end position="234"/>
    </location>
</feature>
<evidence type="ECO:0000256" key="12">
    <source>
        <dbReference type="ARBA" id="ARBA00048221"/>
    </source>
</evidence>
<dbReference type="GO" id="GO:0006644">
    <property type="term" value="P:phospholipid metabolic process"/>
    <property type="evidence" value="ECO:0007669"/>
    <property type="project" value="InterPro"/>
</dbReference>
<evidence type="ECO:0000256" key="1">
    <source>
        <dbReference type="ARBA" id="ARBA00004450"/>
    </source>
</evidence>
<feature type="active site" evidence="18">
    <location>
        <position position="207"/>
    </location>
</feature>